<evidence type="ECO:0000313" key="9">
    <source>
        <dbReference type="Proteomes" id="UP000001555"/>
    </source>
</evidence>
<dbReference type="GO" id="GO:0008028">
    <property type="term" value="F:monocarboxylic acid transmembrane transporter activity"/>
    <property type="evidence" value="ECO:0000318"/>
    <property type="project" value="GO_Central"/>
</dbReference>
<dbReference type="VEuPathDB" id="VectorBase:ISCW001403"/>
<feature type="transmembrane region" description="Helical" evidence="6">
    <location>
        <begin position="196"/>
        <end position="215"/>
    </location>
</feature>
<dbReference type="OrthoDB" id="5667at2759"/>
<dbReference type="SUPFAM" id="SSF103473">
    <property type="entry name" value="MFS general substrate transporter"/>
    <property type="match status" value="1"/>
</dbReference>
<dbReference type="VEuPathDB" id="VectorBase:ISCI001403"/>
<keyword evidence="9" id="KW-1185">Reference proteome</keyword>
<keyword evidence="5 6" id="KW-0472">Membrane</keyword>
<feature type="transmembrane region" description="Helical" evidence="6">
    <location>
        <begin position="72"/>
        <end position="91"/>
    </location>
</feature>
<name>B7P517_IXOSC</name>
<dbReference type="Pfam" id="PF07690">
    <property type="entry name" value="MFS_1"/>
    <property type="match status" value="1"/>
</dbReference>
<feature type="non-terminal residue" evidence="7">
    <location>
        <position position="225"/>
    </location>
</feature>
<keyword evidence="4 6" id="KW-1133">Transmembrane helix</keyword>
<dbReference type="GO" id="GO:0005886">
    <property type="term" value="C:plasma membrane"/>
    <property type="evidence" value="ECO:0000318"/>
    <property type="project" value="GO_Central"/>
</dbReference>
<feature type="transmembrane region" description="Helical" evidence="6">
    <location>
        <begin position="129"/>
        <end position="152"/>
    </location>
</feature>
<dbReference type="PaxDb" id="6945-B7P517"/>
<evidence type="ECO:0000256" key="2">
    <source>
        <dbReference type="ARBA" id="ARBA00022448"/>
    </source>
</evidence>
<dbReference type="InterPro" id="IPR011701">
    <property type="entry name" value="MFS"/>
</dbReference>
<dbReference type="EnsemblMetazoa" id="ISCW001403-RA">
    <property type="protein sequence ID" value="ISCW001403-PA"/>
    <property type="gene ID" value="ISCW001403"/>
</dbReference>
<evidence type="ECO:0000256" key="5">
    <source>
        <dbReference type="ARBA" id="ARBA00023136"/>
    </source>
</evidence>
<feature type="transmembrane region" description="Helical" evidence="6">
    <location>
        <begin position="103"/>
        <end position="123"/>
    </location>
</feature>
<dbReference type="InterPro" id="IPR036259">
    <property type="entry name" value="MFS_trans_sf"/>
</dbReference>
<feature type="transmembrane region" description="Helical" evidence="6">
    <location>
        <begin position="164"/>
        <end position="184"/>
    </location>
</feature>
<dbReference type="PANTHER" id="PTHR43385">
    <property type="entry name" value="RIBOFLAVIN TRANSPORTER RIBJ"/>
    <property type="match status" value="1"/>
</dbReference>
<dbReference type="Gene3D" id="1.20.1250.20">
    <property type="entry name" value="MFS general substrate transporter like domains"/>
    <property type="match status" value="1"/>
</dbReference>
<dbReference type="InterPro" id="IPR052983">
    <property type="entry name" value="MFS_Riboflavin_Transporter"/>
</dbReference>
<reference evidence="7 9" key="1">
    <citation type="submission" date="2008-03" db="EMBL/GenBank/DDBJ databases">
        <title>Annotation of Ixodes scapularis.</title>
        <authorList>
            <consortium name="Ixodes scapularis Genome Project Consortium"/>
            <person name="Caler E."/>
            <person name="Hannick L.I."/>
            <person name="Bidwell S."/>
            <person name="Joardar V."/>
            <person name="Thiagarajan M."/>
            <person name="Amedeo P."/>
            <person name="Galinsky K.J."/>
            <person name="Schobel S."/>
            <person name="Inman J."/>
            <person name="Hostetler J."/>
            <person name="Miller J."/>
            <person name="Hammond M."/>
            <person name="Megy K."/>
            <person name="Lawson D."/>
            <person name="Kodira C."/>
            <person name="Sutton G."/>
            <person name="Meyer J."/>
            <person name="Hill C.A."/>
            <person name="Birren B."/>
            <person name="Nene V."/>
            <person name="Collins F."/>
            <person name="Alarcon-Chaidez F."/>
            <person name="Wikel S."/>
            <person name="Strausberg R."/>
        </authorList>
    </citation>
    <scope>NUCLEOTIDE SEQUENCE [LARGE SCALE GENOMIC DNA]</scope>
    <source>
        <strain evidence="9">Wikel</strain>
        <strain evidence="7">Wikel colony</strain>
    </source>
</reference>
<feature type="transmembrane region" description="Helical" evidence="6">
    <location>
        <begin position="37"/>
        <end position="60"/>
    </location>
</feature>
<evidence type="ECO:0000256" key="1">
    <source>
        <dbReference type="ARBA" id="ARBA00004141"/>
    </source>
</evidence>
<dbReference type="VEuPathDB" id="VectorBase:ISCP_020737"/>
<dbReference type="AlphaFoldDB" id="B7P517"/>
<accession>B7P517</accession>
<comment type="subcellular location">
    <subcellularLocation>
        <location evidence="1">Membrane</location>
        <topology evidence="1">Multi-pass membrane protein</topology>
    </subcellularLocation>
</comment>
<keyword evidence="2" id="KW-0813">Transport</keyword>
<evidence type="ECO:0000256" key="3">
    <source>
        <dbReference type="ARBA" id="ARBA00022692"/>
    </source>
</evidence>
<evidence type="ECO:0000313" key="8">
    <source>
        <dbReference type="EnsemblMetazoa" id="ISCW001403-PA"/>
    </source>
</evidence>
<proteinExistence type="predicted"/>
<evidence type="ECO:0000256" key="4">
    <source>
        <dbReference type="ARBA" id="ARBA00022989"/>
    </source>
</evidence>
<reference evidence="8" key="2">
    <citation type="submission" date="2020-05" db="UniProtKB">
        <authorList>
            <consortium name="EnsemblMetazoa"/>
        </authorList>
    </citation>
    <scope>IDENTIFICATION</scope>
    <source>
        <strain evidence="8">wikel</strain>
    </source>
</reference>
<keyword evidence="3 6" id="KW-0812">Transmembrane</keyword>
<protein>
    <submittedName>
        <fullName evidence="7 8">Monocarboxylate transporter, putative</fullName>
    </submittedName>
</protein>
<dbReference type="EMBL" id="ABJB010917943">
    <property type="status" value="NOT_ANNOTATED_CDS"/>
    <property type="molecule type" value="Genomic_DNA"/>
</dbReference>
<evidence type="ECO:0000256" key="6">
    <source>
        <dbReference type="SAM" id="Phobius"/>
    </source>
</evidence>
<dbReference type="Proteomes" id="UP000001555">
    <property type="component" value="Unassembled WGS sequence"/>
</dbReference>
<dbReference type="FunFam" id="1.20.1250.20:FF:000462">
    <property type="entry name" value="Monocarboxylate transporter, putative"/>
    <property type="match status" value="1"/>
</dbReference>
<evidence type="ECO:0000313" key="7">
    <source>
        <dbReference type="EMBL" id="EEC01689.1"/>
    </source>
</evidence>
<sequence>SICDTGAIKETPRSKKETAVQELPLLQVVQLVLRIPIYYAISLTWLIMCYNLDIFTTTLYDYAVDKGASDTGAVSLISYASLTDLLGRILLPLLADRNYLRRSTLTACNLFMMGAAVTCFPVAASYGAFVGVAVAVSCFLGCAMSMCGVLLADNVGLDKLEVSYGLMGVICAPLLFLKPFFVGFFRDKLGTYDDMYHILGGLLFFLSLIWGIIVISERRASTLYI</sequence>
<organism>
    <name type="scientific">Ixodes scapularis</name>
    <name type="common">Black-legged tick</name>
    <name type="synonym">Deer tick</name>
    <dbReference type="NCBI Taxonomy" id="6945"/>
    <lineage>
        <taxon>Eukaryota</taxon>
        <taxon>Metazoa</taxon>
        <taxon>Ecdysozoa</taxon>
        <taxon>Arthropoda</taxon>
        <taxon>Chelicerata</taxon>
        <taxon>Arachnida</taxon>
        <taxon>Acari</taxon>
        <taxon>Parasitiformes</taxon>
        <taxon>Ixodida</taxon>
        <taxon>Ixodoidea</taxon>
        <taxon>Ixodidae</taxon>
        <taxon>Ixodinae</taxon>
        <taxon>Ixodes</taxon>
    </lineage>
</organism>
<dbReference type="PANTHER" id="PTHR43385:SF1">
    <property type="entry name" value="RIBOFLAVIN TRANSPORTER RIBJ"/>
    <property type="match status" value="1"/>
</dbReference>
<dbReference type="EMBL" id="DS638250">
    <property type="protein sequence ID" value="EEC01689.1"/>
    <property type="molecule type" value="Genomic_DNA"/>
</dbReference>
<gene>
    <name evidence="8" type="primary">8024720</name>
    <name evidence="7" type="ORF">IscW_ISCW001403</name>
</gene>
<dbReference type="HOGENOM" id="CLU_095941_0_0_1"/>
<feature type="non-terminal residue" evidence="7">
    <location>
        <position position="1"/>
    </location>
</feature>